<evidence type="ECO:0000313" key="3">
    <source>
        <dbReference type="Proteomes" id="UP000198838"/>
    </source>
</evidence>
<dbReference type="Pfam" id="PF01966">
    <property type="entry name" value="HD"/>
    <property type="match status" value="1"/>
</dbReference>
<dbReference type="SUPFAM" id="SSF109604">
    <property type="entry name" value="HD-domain/PDEase-like"/>
    <property type="match status" value="1"/>
</dbReference>
<protein>
    <recommendedName>
        <fullName evidence="1">HD domain-containing protein</fullName>
    </recommendedName>
</protein>
<organism evidence="2 3">
    <name type="scientific">Acetitomaculum ruminis DSM 5522</name>
    <dbReference type="NCBI Taxonomy" id="1120918"/>
    <lineage>
        <taxon>Bacteria</taxon>
        <taxon>Bacillati</taxon>
        <taxon>Bacillota</taxon>
        <taxon>Clostridia</taxon>
        <taxon>Lachnospirales</taxon>
        <taxon>Lachnospiraceae</taxon>
        <taxon>Acetitomaculum</taxon>
    </lineage>
</organism>
<dbReference type="Proteomes" id="UP000198838">
    <property type="component" value="Unassembled WGS sequence"/>
</dbReference>
<sequence>MKKIIDQESNLLFSDMIKTILKETDLSKSIKHIQHGRVTVLEHSINVAYYSLLWAILFNLNINKENLLKAALLHDYFLYDWHEKNKYHRLHGFTHPYRALNNARKHYDLSDIETDIIVKHMFPLTPFPPKYKESILVCMTDKACSLIETFHLENLFKGYQINKHHFKHLL</sequence>
<name>A0A1I0W8H2_9FIRM</name>
<dbReference type="AlphaFoldDB" id="A0A1I0W8H2"/>
<evidence type="ECO:0000313" key="2">
    <source>
        <dbReference type="EMBL" id="SFA84206.1"/>
    </source>
</evidence>
<dbReference type="EMBL" id="FOJY01000003">
    <property type="protein sequence ID" value="SFA84206.1"/>
    <property type="molecule type" value="Genomic_DNA"/>
</dbReference>
<evidence type="ECO:0000259" key="1">
    <source>
        <dbReference type="Pfam" id="PF01966"/>
    </source>
</evidence>
<reference evidence="2 3" key="1">
    <citation type="submission" date="2016-10" db="EMBL/GenBank/DDBJ databases">
        <authorList>
            <person name="de Groot N.N."/>
        </authorList>
    </citation>
    <scope>NUCLEOTIDE SEQUENCE [LARGE SCALE GENOMIC DNA]</scope>
    <source>
        <strain evidence="2 3">DSM 5522</strain>
    </source>
</reference>
<dbReference type="InterPro" id="IPR003607">
    <property type="entry name" value="HD/PDEase_dom"/>
</dbReference>
<keyword evidence="3" id="KW-1185">Reference proteome</keyword>
<proteinExistence type="predicted"/>
<dbReference type="CDD" id="cd00077">
    <property type="entry name" value="HDc"/>
    <property type="match status" value="1"/>
</dbReference>
<dbReference type="Gene3D" id="1.10.3210.10">
    <property type="entry name" value="Hypothetical protein af1432"/>
    <property type="match status" value="1"/>
</dbReference>
<dbReference type="OrthoDB" id="360187at2"/>
<gene>
    <name evidence="2" type="ORF">SAMN05216249_103116</name>
</gene>
<dbReference type="STRING" id="1120918.SAMN05216249_103116"/>
<accession>A0A1I0W8H2</accession>
<dbReference type="InterPro" id="IPR006674">
    <property type="entry name" value="HD_domain"/>
</dbReference>
<feature type="domain" description="HD" evidence="1">
    <location>
        <begin position="40"/>
        <end position="106"/>
    </location>
</feature>
<dbReference type="RefSeq" id="WP_092870572.1">
    <property type="nucleotide sequence ID" value="NZ_FOJY01000003.1"/>
</dbReference>